<dbReference type="PANTHER" id="PTHR35719">
    <property type="entry name" value="OS01G0680600 PROTEIN"/>
    <property type="match status" value="1"/>
</dbReference>
<dbReference type="PANTHER" id="PTHR35719:SF2">
    <property type="entry name" value="ABC TRANSMEMBRANE TYPE-1 DOMAIN-CONTAINING PROTEIN"/>
    <property type="match status" value="1"/>
</dbReference>
<reference evidence="2" key="1">
    <citation type="submission" date="2022-07" db="EMBL/GenBank/DDBJ databases">
        <authorList>
            <person name="Macas J."/>
            <person name="Novak P."/>
            <person name="Neumann P."/>
        </authorList>
    </citation>
    <scope>NUCLEOTIDE SEQUENCE</scope>
</reference>
<feature type="compositionally biased region" description="Basic residues" evidence="1">
    <location>
        <begin position="158"/>
        <end position="168"/>
    </location>
</feature>
<organism evidence="2 3">
    <name type="scientific">Cuscuta epithymum</name>
    <dbReference type="NCBI Taxonomy" id="186058"/>
    <lineage>
        <taxon>Eukaryota</taxon>
        <taxon>Viridiplantae</taxon>
        <taxon>Streptophyta</taxon>
        <taxon>Embryophyta</taxon>
        <taxon>Tracheophyta</taxon>
        <taxon>Spermatophyta</taxon>
        <taxon>Magnoliopsida</taxon>
        <taxon>eudicotyledons</taxon>
        <taxon>Gunneridae</taxon>
        <taxon>Pentapetalae</taxon>
        <taxon>asterids</taxon>
        <taxon>lamiids</taxon>
        <taxon>Solanales</taxon>
        <taxon>Convolvulaceae</taxon>
        <taxon>Cuscuteae</taxon>
        <taxon>Cuscuta</taxon>
        <taxon>Cuscuta subgen. Cuscuta</taxon>
    </lineage>
</organism>
<comment type="caution">
    <text evidence="2">The sequence shown here is derived from an EMBL/GenBank/DDBJ whole genome shotgun (WGS) entry which is preliminary data.</text>
</comment>
<feature type="region of interest" description="Disordered" evidence="1">
    <location>
        <begin position="154"/>
        <end position="196"/>
    </location>
</feature>
<feature type="compositionally biased region" description="Polar residues" evidence="1">
    <location>
        <begin position="218"/>
        <end position="232"/>
    </location>
</feature>
<feature type="region of interest" description="Disordered" evidence="1">
    <location>
        <begin position="216"/>
        <end position="242"/>
    </location>
</feature>
<proteinExistence type="predicted"/>
<dbReference type="AlphaFoldDB" id="A0AAV0FMB3"/>
<name>A0AAV0FMB3_9ASTE</name>
<gene>
    <name evidence="2" type="ORF">CEPIT_LOCUS35186</name>
</gene>
<sequence>MQATPAHGGGLIFLPARKSHQLSVPPSPFLILPHQLRSSALSKRPILHPLYLCRSDRWNSNAETFRTRNFKLKEEDEEEAGEGGGGFSEPVDELVDSIWILKIFKAYGWFFPPIAASLLLATGPKAFLVALALPIGQSVFMFALQKLWGTAQNDLGRKNKKRPQRPQRRSPTININAGRRARKRSTRKSDVFSSRIDQDESAFGGWDELEQGKDYYMSGSSMGSPQPRTSIENGKLSRSTERGESTPLLLRLLVSIFPFLSSWSKKL</sequence>
<evidence type="ECO:0000313" key="2">
    <source>
        <dbReference type="EMBL" id="CAH9136309.1"/>
    </source>
</evidence>
<dbReference type="Proteomes" id="UP001152523">
    <property type="component" value="Unassembled WGS sequence"/>
</dbReference>
<dbReference type="EMBL" id="CAMAPF010000993">
    <property type="protein sequence ID" value="CAH9136309.1"/>
    <property type="molecule type" value="Genomic_DNA"/>
</dbReference>
<keyword evidence="3" id="KW-1185">Reference proteome</keyword>
<evidence type="ECO:0000256" key="1">
    <source>
        <dbReference type="SAM" id="MobiDB-lite"/>
    </source>
</evidence>
<protein>
    <submittedName>
        <fullName evidence="2">Uncharacterized protein</fullName>
    </submittedName>
</protein>
<evidence type="ECO:0000313" key="3">
    <source>
        <dbReference type="Proteomes" id="UP001152523"/>
    </source>
</evidence>
<accession>A0AAV0FMB3</accession>